<feature type="binding site" evidence="7">
    <location>
        <position position="389"/>
    </location>
    <ligand>
        <name>phosphoenolpyruvate</name>
        <dbReference type="ChEBI" id="CHEBI:58702"/>
    </ligand>
</feature>
<dbReference type="PANTHER" id="PTHR21090:SF5">
    <property type="entry name" value="PENTAFUNCTIONAL AROM POLYPEPTIDE"/>
    <property type="match status" value="1"/>
</dbReference>
<feature type="binding site" evidence="7">
    <location>
        <position position="24"/>
    </location>
    <ligand>
        <name>3-phosphoshikimate</name>
        <dbReference type="ChEBI" id="CHEBI:145989"/>
    </ligand>
</feature>
<feature type="binding site" evidence="7">
    <location>
        <position position="316"/>
    </location>
    <ligand>
        <name>3-phosphoshikimate</name>
        <dbReference type="ChEBI" id="CHEBI:145989"/>
    </ligand>
</feature>
<keyword evidence="5 7" id="KW-0057">Aromatic amino acid biosynthesis</keyword>
<sequence length="435" mass="45725">MAMKKVEFQQATLQGELVVPGDKSISHRAVMLGSIAEGKTEISGFLDGEDCLQTVDIFQKLGVVVTREGTNVTVESPGMNGWQTPTEELYAGNSGTTARLMLGILAGSRVTSVLTGDQYLSKRPMNRVALPLASMGANIAGEEGSNLLPLTITGGSLVAIDYDMPIASAQVKSAILFAGLNAEGTTSVTEQTVSRDHTERMLEQFGASIQREGNTVRVEGGQSLRGTTVKVPGDISSAAFFMVAAAMTKGSAVSFKDVGLNPTRTGILDVLQAMGANIQITEQSDSIGEPFGTVHVSHSTLRGTEIGGELIPRLIDELPIIALLATQAEGTTVIKNAEELRVKETDRIAAVTAELKKMGAQVEETEDGMIIHGPTALTGASLASYGDHRLGMMAGIASLITTGPVTIDDASCINISYPRFFDDLEKLAVPAITNG</sequence>
<accession>A0ABW0TFN8</accession>
<comment type="caution">
    <text evidence="7">Lacks conserved residue(s) required for the propagation of feature annotation.</text>
</comment>
<comment type="subunit">
    <text evidence="7">Monomer.</text>
</comment>
<feature type="binding site" evidence="7">
    <location>
        <position position="168"/>
    </location>
    <ligand>
        <name>3-phosphoshikimate</name>
        <dbReference type="ChEBI" id="CHEBI:145989"/>
    </ligand>
</feature>
<dbReference type="InterPro" id="IPR006264">
    <property type="entry name" value="EPSP_synthase"/>
</dbReference>
<feature type="binding site" evidence="7">
    <location>
        <position position="23"/>
    </location>
    <ligand>
        <name>3-phosphoshikimate</name>
        <dbReference type="ChEBI" id="CHEBI:145989"/>
    </ligand>
</feature>
<evidence type="ECO:0000256" key="5">
    <source>
        <dbReference type="ARBA" id="ARBA00023141"/>
    </source>
</evidence>
<evidence type="ECO:0000256" key="7">
    <source>
        <dbReference type="HAMAP-Rule" id="MF_00210"/>
    </source>
</evidence>
<dbReference type="HAMAP" id="MF_00210">
    <property type="entry name" value="EPSP_synth"/>
    <property type="match status" value="1"/>
</dbReference>
<evidence type="ECO:0000313" key="10">
    <source>
        <dbReference type="Proteomes" id="UP001596109"/>
    </source>
</evidence>
<dbReference type="GO" id="GO:0003866">
    <property type="term" value="F:3-phosphoshikimate 1-carboxyvinyltransferase activity"/>
    <property type="evidence" value="ECO:0007669"/>
    <property type="project" value="UniProtKB-EC"/>
</dbReference>
<dbReference type="PROSITE" id="PS00885">
    <property type="entry name" value="EPSP_SYNTHASE_2"/>
    <property type="match status" value="1"/>
</dbReference>
<comment type="pathway">
    <text evidence="1 7">Metabolic intermediate biosynthesis; chorismate biosynthesis; chorismate from D-erythrose 4-phosphate and phosphoenolpyruvate: step 6/7.</text>
</comment>
<dbReference type="InterPro" id="IPR013792">
    <property type="entry name" value="RNA3'P_cycl/enolpyr_Trfase_a/b"/>
</dbReference>
<feature type="binding site" evidence="7">
    <location>
        <position position="95"/>
    </location>
    <ligand>
        <name>phosphoenolpyruvate</name>
        <dbReference type="ChEBI" id="CHEBI:58702"/>
    </ligand>
</feature>
<comment type="function">
    <text evidence="7">Catalyzes the transfer of the enolpyruvyl moiety of phosphoenolpyruvate (PEP) to the 5-hydroxyl of shikimate-3-phosphate (S3P) to produce enolpyruvyl shikimate-3-phosphate and inorganic phosphate.</text>
</comment>
<feature type="binding site" evidence="7">
    <location>
        <position position="23"/>
    </location>
    <ligand>
        <name>phosphoenolpyruvate</name>
        <dbReference type="ChEBI" id="CHEBI:58702"/>
    </ligand>
</feature>
<evidence type="ECO:0000256" key="6">
    <source>
        <dbReference type="ARBA" id="ARBA00044633"/>
    </source>
</evidence>
<comment type="subcellular location">
    <subcellularLocation>
        <location evidence="7">Cytoplasm</location>
    </subcellularLocation>
</comment>
<comment type="catalytic activity">
    <reaction evidence="6">
        <text>3-phosphoshikimate + phosphoenolpyruvate = 5-O-(1-carboxyvinyl)-3-phosphoshikimate + phosphate</text>
        <dbReference type="Rhea" id="RHEA:21256"/>
        <dbReference type="ChEBI" id="CHEBI:43474"/>
        <dbReference type="ChEBI" id="CHEBI:57701"/>
        <dbReference type="ChEBI" id="CHEBI:58702"/>
        <dbReference type="ChEBI" id="CHEBI:145989"/>
        <dbReference type="EC" id="2.5.1.19"/>
    </reaction>
    <physiologicalReaction direction="left-to-right" evidence="6">
        <dbReference type="Rhea" id="RHEA:21257"/>
    </physiologicalReaction>
</comment>
<keyword evidence="3 7" id="KW-0028">Amino-acid biosynthesis</keyword>
<keyword evidence="10" id="KW-1185">Reference proteome</keyword>
<evidence type="ECO:0000259" key="8">
    <source>
        <dbReference type="Pfam" id="PF00275"/>
    </source>
</evidence>
<feature type="active site" description="Proton acceptor" evidence="7">
    <location>
        <position position="316"/>
    </location>
</feature>
<organism evidence="9 10">
    <name type="scientific">Sporosarcina soli</name>
    <dbReference type="NCBI Taxonomy" id="334736"/>
    <lineage>
        <taxon>Bacteria</taxon>
        <taxon>Bacillati</taxon>
        <taxon>Bacillota</taxon>
        <taxon>Bacilli</taxon>
        <taxon>Bacillales</taxon>
        <taxon>Caryophanaceae</taxon>
        <taxon>Sporosarcina</taxon>
    </lineage>
</organism>
<gene>
    <name evidence="7 9" type="primary">aroA</name>
    <name evidence="9" type="ORF">ACFPRA_05110</name>
</gene>
<name>A0ABW0TFN8_9BACL</name>
<dbReference type="EC" id="2.5.1.19" evidence="7"/>
<keyword evidence="7" id="KW-0963">Cytoplasm</keyword>
<dbReference type="Pfam" id="PF00275">
    <property type="entry name" value="EPSP_synthase"/>
    <property type="match status" value="1"/>
</dbReference>
<evidence type="ECO:0000256" key="1">
    <source>
        <dbReference type="ARBA" id="ARBA00004811"/>
    </source>
</evidence>
<evidence type="ECO:0000313" key="9">
    <source>
        <dbReference type="EMBL" id="MFC5588250.1"/>
    </source>
</evidence>
<feature type="binding site" evidence="7">
    <location>
        <position position="170"/>
    </location>
    <ligand>
        <name>3-phosphoshikimate</name>
        <dbReference type="ChEBI" id="CHEBI:145989"/>
    </ligand>
</feature>
<dbReference type="Proteomes" id="UP001596109">
    <property type="component" value="Unassembled WGS sequence"/>
</dbReference>
<evidence type="ECO:0000256" key="3">
    <source>
        <dbReference type="ARBA" id="ARBA00022605"/>
    </source>
</evidence>
<dbReference type="CDD" id="cd01556">
    <property type="entry name" value="EPSP_synthase"/>
    <property type="match status" value="1"/>
</dbReference>
<dbReference type="RefSeq" id="WP_381431404.1">
    <property type="nucleotide sequence ID" value="NZ_JBHSNO010000005.1"/>
</dbReference>
<feature type="binding site" evidence="7">
    <location>
        <position position="343"/>
    </location>
    <ligand>
        <name>3-phosphoshikimate</name>
        <dbReference type="ChEBI" id="CHEBI:145989"/>
    </ligand>
</feature>
<reference evidence="10" key="1">
    <citation type="journal article" date="2019" name="Int. J. Syst. Evol. Microbiol.">
        <title>The Global Catalogue of Microorganisms (GCM) 10K type strain sequencing project: providing services to taxonomists for standard genome sequencing and annotation.</title>
        <authorList>
            <consortium name="The Broad Institute Genomics Platform"/>
            <consortium name="The Broad Institute Genome Sequencing Center for Infectious Disease"/>
            <person name="Wu L."/>
            <person name="Ma J."/>
        </authorList>
    </citation>
    <scope>NUCLEOTIDE SEQUENCE [LARGE SCALE GENOMIC DNA]</scope>
    <source>
        <strain evidence="10">CGMCC 4.1434</strain>
    </source>
</reference>
<feature type="domain" description="Enolpyruvate transferase" evidence="8">
    <location>
        <begin position="10"/>
        <end position="424"/>
    </location>
</feature>
<dbReference type="PIRSF" id="PIRSF000505">
    <property type="entry name" value="EPSPS"/>
    <property type="match status" value="1"/>
</dbReference>
<comment type="caution">
    <text evidence="9">The sequence shown here is derived from an EMBL/GenBank/DDBJ whole genome shotgun (WGS) entry which is preliminary data.</text>
</comment>
<dbReference type="PANTHER" id="PTHR21090">
    <property type="entry name" value="AROM/DEHYDROQUINATE SYNTHASE"/>
    <property type="match status" value="1"/>
</dbReference>
<keyword evidence="4 7" id="KW-0808">Transferase</keyword>
<dbReference type="InterPro" id="IPR036968">
    <property type="entry name" value="Enolpyruvate_Tfrase_sf"/>
</dbReference>
<dbReference type="EMBL" id="JBHSNO010000005">
    <property type="protein sequence ID" value="MFC5588250.1"/>
    <property type="molecule type" value="Genomic_DNA"/>
</dbReference>
<proteinExistence type="inferred from homology"/>
<comment type="similarity">
    <text evidence="2 7">Belongs to the EPSP synthase family.</text>
</comment>
<dbReference type="Gene3D" id="3.65.10.10">
    <property type="entry name" value="Enolpyruvate transferase domain"/>
    <property type="match status" value="2"/>
</dbReference>
<dbReference type="NCBIfam" id="TIGR01356">
    <property type="entry name" value="aroA"/>
    <property type="match status" value="1"/>
</dbReference>
<dbReference type="InterPro" id="IPR001986">
    <property type="entry name" value="Enolpyruvate_Tfrase_dom"/>
</dbReference>
<evidence type="ECO:0000256" key="4">
    <source>
        <dbReference type="ARBA" id="ARBA00022679"/>
    </source>
</evidence>
<feature type="binding site" evidence="7">
    <location>
        <position position="347"/>
    </location>
    <ligand>
        <name>phosphoenolpyruvate</name>
        <dbReference type="ChEBI" id="CHEBI:58702"/>
    </ligand>
</feature>
<dbReference type="InterPro" id="IPR023193">
    <property type="entry name" value="EPSP_synthase_CS"/>
</dbReference>
<feature type="binding site" evidence="7">
    <location>
        <position position="170"/>
    </location>
    <ligand>
        <name>phosphoenolpyruvate</name>
        <dbReference type="ChEBI" id="CHEBI:58702"/>
    </ligand>
</feature>
<dbReference type="SUPFAM" id="SSF55205">
    <property type="entry name" value="EPT/RTPC-like"/>
    <property type="match status" value="1"/>
</dbReference>
<protein>
    <recommendedName>
        <fullName evidence="7">3-phosphoshikimate 1-carboxyvinyltransferase</fullName>
        <ecNumber evidence="7">2.5.1.19</ecNumber>
    </recommendedName>
    <alternativeName>
        <fullName evidence="7">5-enolpyruvylshikimate-3-phosphate synthase</fullName>
        <shortName evidence="7">EPSP synthase</shortName>
        <shortName evidence="7">EPSPS</shortName>
    </alternativeName>
</protein>
<dbReference type="PROSITE" id="PS00104">
    <property type="entry name" value="EPSP_SYNTHASE_1"/>
    <property type="match status" value="1"/>
</dbReference>
<feature type="binding site" evidence="7">
    <location>
        <position position="123"/>
    </location>
    <ligand>
        <name>phosphoenolpyruvate</name>
        <dbReference type="ChEBI" id="CHEBI:58702"/>
    </ligand>
</feature>
<evidence type="ECO:0000256" key="2">
    <source>
        <dbReference type="ARBA" id="ARBA00009948"/>
    </source>
</evidence>
<feature type="binding site" evidence="7">
    <location>
        <position position="28"/>
    </location>
    <ligand>
        <name>3-phosphoshikimate</name>
        <dbReference type="ChEBI" id="CHEBI:145989"/>
    </ligand>
</feature>